<reference evidence="12" key="1">
    <citation type="journal article" date="2018" name="Nat. Microbiol.">
        <title>Leveraging single-cell genomics to expand the fungal tree of life.</title>
        <authorList>
            <person name="Ahrendt S.R."/>
            <person name="Quandt C.A."/>
            <person name="Ciobanu D."/>
            <person name="Clum A."/>
            <person name="Salamov A."/>
            <person name="Andreopoulos B."/>
            <person name="Cheng J.F."/>
            <person name="Woyke T."/>
            <person name="Pelin A."/>
            <person name="Henrissat B."/>
            <person name="Reynolds N.K."/>
            <person name="Benny G.L."/>
            <person name="Smith M.E."/>
            <person name="James T.Y."/>
            <person name="Grigoriev I.V."/>
        </authorList>
    </citation>
    <scope>NUCLEOTIDE SEQUENCE [LARGE SCALE GENOMIC DNA]</scope>
</reference>
<comment type="subcellular location">
    <subcellularLocation>
        <location evidence="1">Nucleus</location>
        <location evidence="1">Nuclear pore complex</location>
    </subcellularLocation>
</comment>
<keyword evidence="8" id="KW-0811">Translocation</keyword>
<feature type="repeat" description="WD" evidence="10">
    <location>
        <begin position="214"/>
        <end position="246"/>
    </location>
</feature>
<evidence type="ECO:0000256" key="5">
    <source>
        <dbReference type="ARBA" id="ARBA00022737"/>
    </source>
</evidence>
<keyword evidence="5" id="KW-0677">Repeat</keyword>
<protein>
    <submittedName>
        <fullName evidence="11">WD40-repeat-containing domain protein</fullName>
    </submittedName>
</protein>
<dbReference type="AlphaFoldDB" id="A0A4V1IPX4"/>
<evidence type="ECO:0000256" key="7">
    <source>
        <dbReference type="ARBA" id="ARBA00022927"/>
    </source>
</evidence>
<evidence type="ECO:0000256" key="1">
    <source>
        <dbReference type="ARBA" id="ARBA00004567"/>
    </source>
</evidence>
<comment type="similarity">
    <text evidence="2">Belongs to the WD repeat SEC13 family.</text>
</comment>
<evidence type="ECO:0000256" key="6">
    <source>
        <dbReference type="ARBA" id="ARBA00022816"/>
    </source>
</evidence>
<keyword evidence="4 10" id="KW-0853">WD repeat</keyword>
<keyword evidence="6" id="KW-0509">mRNA transport</keyword>
<evidence type="ECO:0000256" key="3">
    <source>
        <dbReference type="ARBA" id="ARBA00022448"/>
    </source>
</evidence>
<dbReference type="PROSITE" id="PS50082">
    <property type="entry name" value="WD_REPEATS_2"/>
    <property type="match status" value="3"/>
</dbReference>
<dbReference type="InterPro" id="IPR036322">
    <property type="entry name" value="WD40_repeat_dom_sf"/>
</dbReference>
<keyword evidence="8" id="KW-0906">Nuclear pore complex</keyword>
<dbReference type="GO" id="GO:0051028">
    <property type="term" value="P:mRNA transport"/>
    <property type="evidence" value="ECO:0007669"/>
    <property type="project" value="UniProtKB-KW"/>
</dbReference>
<evidence type="ECO:0000256" key="10">
    <source>
        <dbReference type="PROSITE-ProRule" id="PRU00221"/>
    </source>
</evidence>
<dbReference type="Gene3D" id="2.130.10.10">
    <property type="entry name" value="YVTN repeat-like/Quinoprotein amine dehydrogenase"/>
    <property type="match status" value="2"/>
</dbReference>
<dbReference type="SMART" id="SM00320">
    <property type="entry name" value="WD40"/>
    <property type="match status" value="4"/>
</dbReference>
<evidence type="ECO:0000313" key="12">
    <source>
        <dbReference type="Proteomes" id="UP000269721"/>
    </source>
</evidence>
<dbReference type="OrthoDB" id="5566198at2759"/>
<evidence type="ECO:0000256" key="4">
    <source>
        <dbReference type="ARBA" id="ARBA00022574"/>
    </source>
</evidence>
<dbReference type="InterPro" id="IPR015943">
    <property type="entry name" value="WD40/YVTN_repeat-like_dom_sf"/>
</dbReference>
<proteinExistence type="inferred from homology"/>
<dbReference type="EMBL" id="KZ999963">
    <property type="protein sequence ID" value="RKO84567.1"/>
    <property type="molecule type" value="Genomic_DNA"/>
</dbReference>
<dbReference type="PANTHER" id="PTHR11024:SF3">
    <property type="entry name" value="NUCLEOPORIN SEH1"/>
    <property type="match status" value="1"/>
</dbReference>
<dbReference type="GO" id="GO:0031080">
    <property type="term" value="C:nuclear pore outer ring"/>
    <property type="evidence" value="ECO:0007669"/>
    <property type="project" value="TreeGrafter"/>
</dbReference>
<dbReference type="GO" id="GO:0015031">
    <property type="term" value="P:protein transport"/>
    <property type="evidence" value="ECO:0007669"/>
    <property type="project" value="UniProtKB-KW"/>
</dbReference>
<dbReference type="GO" id="GO:0005198">
    <property type="term" value="F:structural molecule activity"/>
    <property type="evidence" value="ECO:0007669"/>
    <property type="project" value="InterPro"/>
</dbReference>
<evidence type="ECO:0000256" key="8">
    <source>
        <dbReference type="ARBA" id="ARBA00023132"/>
    </source>
</evidence>
<evidence type="ECO:0000313" key="11">
    <source>
        <dbReference type="EMBL" id="RKO84567.1"/>
    </source>
</evidence>
<keyword evidence="3" id="KW-0813">Transport</keyword>
<dbReference type="GO" id="GO:0035859">
    <property type="term" value="C:Seh1-associated complex"/>
    <property type="evidence" value="ECO:0007669"/>
    <property type="project" value="TreeGrafter"/>
</dbReference>
<dbReference type="Pfam" id="PF00400">
    <property type="entry name" value="WD40"/>
    <property type="match status" value="3"/>
</dbReference>
<dbReference type="SUPFAM" id="SSF50978">
    <property type="entry name" value="WD40 repeat-like"/>
    <property type="match status" value="1"/>
</dbReference>
<gene>
    <name evidence="11" type="ORF">BDK51DRAFT_27325</name>
</gene>
<keyword evidence="12" id="KW-1185">Reference proteome</keyword>
<name>A0A4V1IPX4_9FUNG</name>
<sequence length="273" mass="30757">TCSSDQKLKVWDANDEDGKWVLNDTWKGHDCSILKVTWAHPEYGQAFASCSFDRMIKIWEEVENESKNSSRRWAERARLAESRGTVQDIEFCPNNFGLKLASCASDGVVRIYEALDVVNLSAWTLMVFRLDLQNKWQAFEVLSGHGDLVCDVAWAPNMGRSYQLIATASKDHHVRIFKLTDESARAVVQPGWQAAGSNAGKGKRRFRVDLVGDFADHGAEVWRVEWNVTGTILSSSGDDGKIRLWKATQLDEWRCLSVISAEQRAGESEGIMR</sequence>
<dbReference type="Proteomes" id="UP000269721">
    <property type="component" value="Unassembled WGS sequence"/>
</dbReference>
<dbReference type="GO" id="GO:0034198">
    <property type="term" value="P:cellular response to amino acid starvation"/>
    <property type="evidence" value="ECO:0007669"/>
    <property type="project" value="TreeGrafter"/>
</dbReference>
<keyword evidence="9" id="KW-0539">Nucleus</keyword>
<feature type="repeat" description="WD" evidence="10">
    <location>
        <begin position="142"/>
        <end position="187"/>
    </location>
</feature>
<dbReference type="InterPro" id="IPR037363">
    <property type="entry name" value="Sec13/Seh1_fam"/>
</dbReference>
<organism evidence="11 12">
    <name type="scientific">Blyttiomyces helicus</name>
    <dbReference type="NCBI Taxonomy" id="388810"/>
    <lineage>
        <taxon>Eukaryota</taxon>
        <taxon>Fungi</taxon>
        <taxon>Fungi incertae sedis</taxon>
        <taxon>Chytridiomycota</taxon>
        <taxon>Chytridiomycota incertae sedis</taxon>
        <taxon>Chytridiomycetes</taxon>
        <taxon>Chytridiomycetes incertae sedis</taxon>
        <taxon>Blyttiomyces</taxon>
    </lineage>
</organism>
<dbReference type="GO" id="GO:1904263">
    <property type="term" value="P:positive regulation of TORC1 signaling"/>
    <property type="evidence" value="ECO:0007669"/>
    <property type="project" value="TreeGrafter"/>
</dbReference>
<dbReference type="InterPro" id="IPR001680">
    <property type="entry name" value="WD40_rpt"/>
</dbReference>
<keyword evidence="7" id="KW-0653">Protein transport</keyword>
<evidence type="ECO:0000256" key="2">
    <source>
        <dbReference type="ARBA" id="ARBA00010102"/>
    </source>
</evidence>
<accession>A0A4V1IPX4</accession>
<evidence type="ECO:0000256" key="9">
    <source>
        <dbReference type="ARBA" id="ARBA00023242"/>
    </source>
</evidence>
<dbReference type="PANTHER" id="PTHR11024">
    <property type="entry name" value="NUCLEAR PORE COMPLEX PROTEIN SEC13 / SEH1 FAMILY MEMBER"/>
    <property type="match status" value="1"/>
</dbReference>
<dbReference type="PROSITE" id="PS50294">
    <property type="entry name" value="WD_REPEATS_REGION"/>
    <property type="match status" value="1"/>
</dbReference>
<feature type="non-terminal residue" evidence="11">
    <location>
        <position position="1"/>
    </location>
</feature>
<feature type="repeat" description="WD" evidence="10">
    <location>
        <begin position="26"/>
        <end position="69"/>
    </location>
</feature>